<accession>A0A1W1C5Q1</accession>
<dbReference type="InterPro" id="IPR052194">
    <property type="entry name" value="MESH1"/>
</dbReference>
<protein>
    <submittedName>
        <fullName evidence="1">Guanosine polyphosphate pyrophosphohydrolases/synthetases</fullName>
    </submittedName>
</protein>
<reference evidence="1" key="1">
    <citation type="submission" date="2016-10" db="EMBL/GenBank/DDBJ databases">
        <authorList>
            <person name="de Groot N.N."/>
        </authorList>
    </citation>
    <scope>NUCLEOTIDE SEQUENCE</scope>
</reference>
<sequence>MSLENIIEYENMKSWYINDIKNTKVLAIYELNDNFEIHYEKDGVKKLLSIYHWCHFGPMHDGCWFEFSSIELQSVYVNPNKKISQKLKDIDTIEDILLYEGTDHDSNYTDLEIVYKNKNEQTKSYLLKSEHDEEEVHRLDVHQNKKSKLKKVELGTASFPKELYSTKIYKDTLAFALKAHKEQKTPEGLPYSFHIVSVANEIINSLSMNPISYDEANVAIACALLHDVNEDTDEEVSKYTIEFPTNNVDVVASGVSALTKDTMLPSKQEQMKDSLKRLKQMPKCVQMVKLADRITNLAPAPAFWNKNKRKAYVDEAKFILRELGSSNEYLAKKLQNKIESYEVDFVRASMGFKIVDNYLVFFVEEKYLILDKNHKNYLKTFKALNRLNEYVKKEYDLELFTHWQNEEKVGEYTNRVDISYIMKKLNTKGLLDLNKQIDEKIERYFTTLLEGEDVIL</sequence>
<dbReference type="GO" id="GO:0008893">
    <property type="term" value="F:guanosine-3',5'-bis(diphosphate) 3'-diphosphatase activity"/>
    <property type="evidence" value="ECO:0007669"/>
    <property type="project" value="TreeGrafter"/>
</dbReference>
<evidence type="ECO:0000313" key="1">
    <source>
        <dbReference type="EMBL" id="SFV61031.1"/>
    </source>
</evidence>
<dbReference type="SUPFAM" id="SSF109604">
    <property type="entry name" value="HD-domain/PDEase-like"/>
    <property type="match status" value="1"/>
</dbReference>
<dbReference type="Pfam" id="PF13328">
    <property type="entry name" value="HD_4"/>
    <property type="match status" value="1"/>
</dbReference>
<organism evidence="1">
    <name type="scientific">hydrothermal vent metagenome</name>
    <dbReference type="NCBI Taxonomy" id="652676"/>
    <lineage>
        <taxon>unclassified sequences</taxon>
        <taxon>metagenomes</taxon>
        <taxon>ecological metagenomes</taxon>
    </lineage>
</organism>
<dbReference type="EMBL" id="FPHI01000022">
    <property type="protein sequence ID" value="SFV61031.1"/>
    <property type="molecule type" value="Genomic_DNA"/>
</dbReference>
<dbReference type="AlphaFoldDB" id="A0A1W1C5Q1"/>
<name>A0A1W1C5Q1_9ZZZZ</name>
<dbReference type="PANTHER" id="PTHR46246">
    <property type="entry name" value="GUANOSINE-3',5'-BIS(DIPHOSPHATE) 3'-PYROPHOSPHOHYDROLASE MESH1"/>
    <property type="match status" value="1"/>
</dbReference>
<dbReference type="Gene3D" id="1.10.3210.10">
    <property type="entry name" value="Hypothetical protein af1432"/>
    <property type="match status" value="1"/>
</dbReference>
<keyword evidence="1" id="KW-0378">Hydrolase</keyword>
<proteinExistence type="predicted"/>
<dbReference type="PANTHER" id="PTHR46246:SF1">
    <property type="entry name" value="GUANOSINE-3',5'-BIS(DIPHOSPHATE) 3'-PYROPHOSPHOHYDROLASE MESH1"/>
    <property type="match status" value="1"/>
</dbReference>
<gene>
    <name evidence="1" type="ORF">MNB_SV-3-1045</name>
</gene>